<feature type="non-terminal residue" evidence="2">
    <location>
        <position position="1"/>
    </location>
</feature>
<dbReference type="AlphaFoldDB" id="A0A0V0GVB0"/>
<organism evidence="2">
    <name type="scientific">Solanum chacoense</name>
    <name type="common">Chaco potato</name>
    <dbReference type="NCBI Taxonomy" id="4108"/>
    <lineage>
        <taxon>Eukaryota</taxon>
        <taxon>Viridiplantae</taxon>
        <taxon>Streptophyta</taxon>
        <taxon>Embryophyta</taxon>
        <taxon>Tracheophyta</taxon>
        <taxon>Spermatophyta</taxon>
        <taxon>Magnoliopsida</taxon>
        <taxon>eudicotyledons</taxon>
        <taxon>Gunneridae</taxon>
        <taxon>Pentapetalae</taxon>
        <taxon>asterids</taxon>
        <taxon>lamiids</taxon>
        <taxon>Solanales</taxon>
        <taxon>Solanaceae</taxon>
        <taxon>Solanoideae</taxon>
        <taxon>Solaneae</taxon>
        <taxon>Solanum</taxon>
    </lineage>
</organism>
<sequence>ILEYNSSNFFCSKSDINIMNRMMASSKKNMPERHHGEELQIRPDETSISKSGKIVSSLEDPS</sequence>
<dbReference type="EMBL" id="GEDG01030112">
    <property type="protein sequence ID" value="JAP12116.1"/>
    <property type="molecule type" value="Transcribed_RNA"/>
</dbReference>
<reference evidence="2" key="1">
    <citation type="submission" date="2015-12" db="EMBL/GenBank/DDBJ databases">
        <title>Gene expression during late stages of embryo sac development: a critical building block for successful pollen-pistil interactions.</title>
        <authorList>
            <person name="Liu Y."/>
            <person name="Joly V."/>
            <person name="Sabar M."/>
            <person name="Matton D.P."/>
        </authorList>
    </citation>
    <scope>NUCLEOTIDE SEQUENCE</scope>
</reference>
<name>A0A0V0GVB0_SOLCH</name>
<proteinExistence type="predicted"/>
<evidence type="ECO:0000256" key="1">
    <source>
        <dbReference type="SAM" id="MobiDB-lite"/>
    </source>
</evidence>
<evidence type="ECO:0000313" key="2">
    <source>
        <dbReference type="EMBL" id="JAP12116.1"/>
    </source>
</evidence>
<feature type="compositionally biased region" description="Basic and acidic residues" evidence="1">
    <location>
        <begin position="29"/>
        <end position="47"/>
    </location>
</feature>
<protein>
    <submittedName>
        <fullName evidence="2">Putative ovule protein</fullName>
    </submittedName>
</protein>
<accession>A0A0V0GVB0</accession>
<feature type="region of interest" description="Disordered" evidence="1">
    <location>
        <begin position="25"/>
        <end position="62"/>
    </location>
</feature>